<dbReference type="Pfam" id="PF20125">
    <property type="entry name" value="DUF6515"/>
    <property type="match status" value="1"/>
</dbReference>
<dbReference type="Proteomes" id="UP001161422">
    <property type="component" value="Unassembled WGS sequence"/>
</dbReference>
<feature type="chain" id="PRO_5041310105" description="YHYH protein" evidence="1">
    <location>
        <begin position="32"/>
        <end position="134"/>
    </location>
</feature>
<proteinExistence type="predicted"/>
<evidence type="ECO:0000313" key="3">
    <source>
        <dbReference type="Proteomes" id="UP001161422"/>
    </source>
</evidence>
<dbReference type="RefSeq" id="WP_095504371.1">
    <property type="nucleotide sequence ID" value="NZ_BSNC01000005.1"/>
</dbReference>
<dbReference type="AlphaFoldDB" id="A0AA37VYK7"/>
<organism evidence="2 3">
    <name type="scientific">Paraferrimonas sedimenticola</name>
    <dbReference type="NCBI Taxonomy" id="375674"/>
    <lineage>
        <taxon>Bacteria</taxon>
        <taxon>Pseudomonadati</taxon>
        <taxon>Pseudomonadota</taxon>
        <taxon>Gammaproteobacteria</taxon>
        <taxon>Alteromonadales</taxon>
        <taxon>Ferrimonadaceae</taxon>
        <taxon>Paraferrimonas</taxon>
    </lineage>
</organism>
<keyword evidence="3" id="KW-1185">Reference proteome</keyword>
<reference evidence="2" key="1">
    <citation type="journal article" date="2014" name="Int. J. Syst. Evol. Microbiol.">
        <title>Complete genome sequence of Corynebacterium casei LMG S-19264T (=DSM 44701T), isolated from a smear-ripened cheese.</title>
        <authorList>
            <consortium name="US DOE Joint Genome Institute (JGI-PGF)"/>
            <person name="Walter F."/>
            <person name="Albersmeier A."/>
            <person name="Kalinowski J."/>
            <person name="Ruckert C."/>
        </authorList>
    </citation>
    <scope>NUCLEOTIDE SEQUENCE</scope>
    <source>
        <strain evidence="2">NBRC 101628</strain>
    </source>
</reference>
<reference evidence="2" key="2">
    <citation type="submission" date="2023-01" db="EMBL/GenBank/DDBJ databases">
        <title>Draft genome sequence of Paraferrimonas sedimenticola strain NBRC 101628.</title>
        <authorList>
            <person name="Sun Q."/>
            <person name="Mori K."/>
        </authorList>
    </citation>
    <scope>NUCLEOTIDE SEQUENCE</scope>
    <source>
        <strain evidence="2">NBRC 101628</strain>
    </source>
</reference>
<comment type="caution">
    <text evidence="2">The sequence shown here is derived from an EMBL/GenBank/DDBJ whole genome shotgun (WGS) entry which is preliminary data.</text>
</comment>
<protein>
    <recommendedName>
        <fullName evidence="4">YHYH protein</fullName>
    </recommendedName>
</protein>
<name>A0AA37VYK7_9GAMM</name>
<evidence type="ECO:0000256" key="1">
    <source>
        <dbReference type="SAM" id="SignalP"/>
    </source>
</evidence>
<keyword evidence="1" id="KW-0732">Signal</keyword>
<gene>
    <name evidence="2" type="ORF">GCM10007895_23820</name>
</gene>
<evidence type="ECO:0000313" key="2">
    <source>
        <dbReference type="EMBL" id="GLP97076.1"/>
    </source>
</evidence>
<feature type="signal peptide" evidence="1">
    <location>
        <begin position="1"/>
        <end position="31"/>
    </location>
</feature>
<accession>A0AA37VYK7</accession>
<dbReference type="InterPro" id="IPR045398">
    <property type="entry name" value="DUF6515"/>
</dbReference>
<dbReference type="EMBL" id="BSNC01000005">
    <property type="protein sequence ID" value="GLP97076.1"/>
    <property type="molecule type" value="Genomic_DNA"/>
</dbReference>
<sequence length="134" mass="15079">MTAVQKSWLWMTSLWLALALVVGSMAAPVKAAGISGSFHAYKGYVSHLPHGHYHYMYGGHHYWIHHGIFYHSDAFGYKEVKAPIGATIRALPIGYTQWNVRGKTYYSANGNFYRYMPRKGAYKVIARPKGIVGV</sequence>
<evidence type="ECO:0008006" key="4">
    <source>
        <dbReference type="Google" id="ProtNLM"/>
    </source>
</evidence>